<proteinExistence type="predicted"/>
<dbReference type="Proteomes" id="UP000824005">
    <property type="component" value="Unassembled WGS sequence"/>
</dbReference>
<evidence type="ECO:0000313" key="3">
    <source>
        <dbReference type="Proteomes" id="UP000824005"/>
    </source>
</evidence>
<keyword evidence="1" id="KW-1133">Transmembrane helix</keyword>
<evidence type="ECO:0000256" key="1">
    <source>
        <dbReference type="SAM" id="Phobius"/>
    </source>
</evidence>
<gene>
    <name evidence="2" type="ORF">H9830_05100</name>
</gene>
<feature type="transmembrane region" description="Helical" evidence="1">
    <location>
        <begin position="12"/>
        <end position="34"/>
    </location>
</feature>
<dbReference type="AlphaFoldDB" id="A0A9D1YV03"/>
<keyword evidence="1" id="KW-0812">Transmembrane</keyword>
<comment type="caution">
    <text evidence="2">The sequence shown here is derived from an EMBL/GenBank/DDBJ whole genome shotgun (WGS) entry which is preliminary data.</text>
</comment>
<evidence type="ECO:0000313" key="2">
    <source>
        <dbReference type="EMBL" id="HIY65637.1"/>
    </source>
</evidence>
<protein>
    <submittedName>
        <fullName evidence="2">Uncharacterized protein</fullName>
    </submittedName>
</protein>
<dbReference type="EMBL" id="DXDC01000150">
    <property type="protein sequence ID" value="HIY65637.1"/>
    <property type="molecule type" value="Genomic_DNA"/>
</dbReference>
<keyword evidence="1" id="KW-0472">Membrane</keyword>
<reference evidence="2" key="2">
    <citation type="submission" date="2021-04" db="EMBL/GenBank/DDBJ databases">
        <authorList>
            <person name="Gilroy R."/>
        </authorList>
    </citation>
    <scope>NUCLEOTIDE SEQUENCE</scope>
    <source>
        <strain evidence="2">ChiGjej1B1-98</strain>
    </source>
</reference>
<reference evidence="2" key="1">
    <citation type="journal article" date="2021" name="PeerJ">
        <title>Extensive microbial diversity within the chicken gut microbiome revealed by metagenomics and culture.</title>
        <authorList>
            <person name="Gilroy R."/>
            <person name="Ravi A."/>
            <person name="Getino M."/>
            <person name="Pursley I."/>
            <person name="Horton D.L."/>
            <person name="Alikhan N.F."/>
            <person name="Baker D."/>
            <person name="Gharbi K."/>
            <person name="Hall N."/>
            <person name="Watson M."/>
            <person name="Adriaenssens E.M."/>
            <person name="Foster-Nyarko E."/>
            <person name="Jarju S."/>
            <person name="Secka A."/>
            <person name="Antonio M."/>
            <person name="Oren A."/>
            <person name="Chaudhuri R.R."/>
            <person name="La Ragione R."/>
            <person name="Hildebrand F."/>
            <person name="Pallen M.J."/>
        </authorList>
    </citation>
    <scope>NUCLEOTIDE SEQUENCE</scope>
    <source>
        <strain evidence="2">ChiGjej1B1-98</strain>
    </source>
</reference>
<organism evidence="2 3">
    <name type="scientific">Candidatus Agrococcus pullicola</name>
    <dbReference type="NCBI Taxonomy" id="2838429"/>
    <lineage>
        <taxon>Bacteria</taxon>
        <taxon>Bacillati</taxon>
        <taxon>Actinomycetota</taxon>
        <taxon>Actinomycetes</taxon>
        <taxon>Micrococcales</taxon>
        <taxon>Microbacteriaceae</taxon>
        <taxon>Agrococcus</taxon>
    </lineage>
</organism>
<sequence>MSMKRTAILHALSFRNISAIYIFVILFAIFSLWIPDKFLQPGVWRSLLDAEALTGIAAIAALIPLIAGSLNLAIGGQVGFTAILRRGCSAGSGC</sequence>
<name>A0A9D1YV03_9MICO</name>
<feature type="transmembrane region" description="Helical" evidence="1">
    <location>
        <begin position="54"/>
        <end position="76"/>
    </location>
</feature>
<accession>A0A9D1YV03</accession>